<dbReference type="AlphaFoldDB" id="A0A9D4N8C9"/>
<sequence length="51" mass="5576">MNILTPMNMNSGEVPCTMGCDLTRILLRLTRDQTCALFSSPTTHSSCLVDS</sequence>
<protein>
    <submittedName>
        <fullName evidence="1">Uncharacterized protein</fullName>
    </submittedName>
</protein>
<keyword evidence="2" id="KW-1185">Reference proteome</keyword>
<comment type="caution">
    <text evidence="1">The sequence shown here is derived from an EMBL/GenBank/DDBJ whole genome shotgun (WGS) entry which is preliminary data.</text>
</comment>
<accession>A0A9D4N8C9</accession>
<gene>
    <name evidence="1" type="ORF">DPMN_013689</name>
</gene>
<dbReference type="Proteomes" id="UP000828390">
    <property type="component" value="Unassembled WGS sequence"/>
</dbReference>
<organism evidence="1 2">
    <name type="scientific">Dreissena polymorpha</name>
    <name type="common">Zebra mussel</name>
    <name type="synonym">Mytilus polymorpha</name>
    <dbReference type="NCBI Taxonomy" id="45954"/>
    <lineage>
        <taxon>Eukaryota</taxon>
        <taxon>Metazoa</taxon>
        <taxon>Spiralia</taxon>
        <taxon>Lophotrochozoa</taxon>
        <taxon>Mollusca</taxon>
        <taxon>Bivalvia</taxon>
        <taxon>Autobranchia</taxon>
        <taxon>Heteroconchia</taxon>
        <taxon>Euheterodonta</taxon>
        <taxon>Imparidentia</taxon>
        <taxon>Neoheterodontei</taxon>
        <taxon>Myida</taxon>
        <taxon>Dreissenoidea</taxon>
        <taxon>Dreissenidae</taxon>
        <taxon>Dreissena</taxon>
    </lineage>
</organism>
<reference evidence="1" key="1">
    <citation type="journal article" date="2019" name="bioRxiv">
        <title>The Genome of the Zebra Mussel, Dreissena polymorpha: A Resource for Invasive Species Research.</title>
        <authorList>
            <person name="McCartney M.A."/>
            <person name="Auch B."/>
            <person name="Kono T."/>
            <person name="Mallez S."/>
            <person name="Zhang Y."/>
            <person name="Obille A."/>
            <person name="Becker A."/>
            <person name="Abrahante J.E."/>
            <person name="Garbe J."/>
            <person name="Badalamenti J.P."/>
            <person name="Herman A."/>
            <person name="Mangelson H."/>
            <person name="Liachko I."/>
            <person name="Sullivan S."/>
            <person name="Sone E.D."/>
            <person name="Koren S."/>
            <person name="Silverstein K.A.T."/>
            <person name="Beckman K.B."/>
            <person name="Gohl D.M."/>
        </authorList>
    </citation>
    <scope>NUCLEOTIDE SEQUENCE</scope>
    <source>
        <strain evidence="1">Duluth1</strain>
        <tissue evidence="1">Whole animal</tissue>
    </source>
</reference>
<reference evidence="1" key="2">
    <citation type="submission" date="2020-11" db="EMBL/GenBank/DDBJ databases">
        <authorList>
            <person name="McCartney M.A."/>
            <person name="Auch B."/>
            <person name="Kono T."/>
            <person name="Mallez S."/>
            <person name="Becker A."/>
            <person name="Gohl D.M."/>
            <person name="Silverstein K.A.T."/>
            <person name="Koren S."/>
            <person name="Bechman K.B."/>
            <person name="Herman A."/>
            <person name="Abrahante J.E."/>
            <person name="Garbe J."/>
        </authorList>
    </citation>
    <scope>NUCLEOTIDE SEQUENCE</scope>
    <source>
        <strain evidence="1">Duluth1</strain>
        <tissue evidence="1">Whole animal</tissue>
    </source>
</reference>
<proteinExistence type="predicted"/>
<evidence type="ECO:0000313" key="1">
    <source>
        <dbReference type="EMBL" id="KAH3889630.1"/>
    </source>
</evidence>
<dbReference type="EMBL" id="JAIWYP010000001">
    <property type="protein sequence ID" value="KAH3889630.1"/>
    <property type="molecule type" value="Genomic_DNA"/>
</dbReference>
<name>A0A9D4N8C9_DREPO</name>
<evidence type="ECO:0000313" key="2">
    <source>
        <dbReference type="Proteomes" id="UP000828390"/>
    </source>
</evidence>